<protein>
    <submittedName>
        <fullName evidence="3">Uncharacterized protein</fullName>
    </submittedName>
</protein>
<dbReference type="Proteomes" id="UP001642484">
    <property type="component" value="Unassembled WGS sequence"/>
</dbReference>
<feature type="compositionally biased region" description="Basic and acidic residues" evidence="2">
    <location>
        <begin position="384"/>
        <end position="400"/>
    </location>
</feature>
<gene>
    <name evidence="3" type="ORF">CCMP2556_LOCUS16065</name>
</gene>
<keyword evidence="4" id="KW-1185">Reference proteome</keyword>
<name>A0ABP0KHX3_9DINO</name>
<feature type="coiled-coil region" evidence="1">
    <location>
        <begin position="239"/>
        <end position="266"/>
    </location>
</feature>
<evidence type="ECO:0000313" key="4">
    <source>
        <dbReference type="Proteomes" id="UP001642484"/>
    </source>
</evidence>
<sequence>MEALRDRIVAESAAAENECASANRALAAARAKDDDLRAEVKWRVAEKQAAERAAAEAESRHELASSALIQAERHSMAAAAAVAQKQALLGQLWDFEAQIQKQSQAVQDAKLEAQQAEAIAKERQREVEALLQEVKSLKATREHERLALQDLQQQNRMHLDSLKGYEELRLELQLCRTQLQALRMEKEDLETRLQSEALRAERQLYELQKTQEAEGEARESLKSAQIQLSEAKGLAARTATRTSAQIETLQEALKTAQNEAAALRARLESRPALGCEAQVGAQKEQSEDPQSHVCQPDSFASKEGSAAELLHRRSVEVRPIRSPNLGTNTSECVPPVQTPAPALLRQNADDMQDIEKEHEDFPETQVVQEPPAKQCVSAAELRWKADGPKEQKKGDQHQDQARVTSLRLTTLVCAERPPDKRMASEGIRGQADQNKYQRKRVKRSGHEGPLVQERAPKRSREEVERLAHSMFSSKPAAKQLRSPPLKLYPAHIEYVLSNWDSYASKRVATPKVDARSHSLNLQKRLLVQDFSAAARNVQPRCIVSKAC</sequence>
<proteinExistence type="predicted"/>
<feature type="region of interest" description="Disordered" evidence="2">
    <location>
        <begin position="384"/>
        <end position="403"/>
    </location>
</feature>
<feature type="region of interest" description="Disordered" evidence="2">
    <location>
        <begin position="414"/>
        <end position="461"/>
    </location>
</feature>
<dbReference type="EMBL" id="CAXAMN010008557">
    <property type="protein sequence ID" value="CAK9025642.1"/>
    <property type="molecule type" value="Genomic_DNA"/>
</dbReference>
<feature type="coiled-coil region" evidence="1">
    <location>
        <begin position="12"/>
        <end position="67"/>
    </location>
</feature>
<evidence type="ECO:0000256" key="1">
    <source>
        <dbReference type="SAM" id="Coils"/>
    </source>
</evidence>
<keyword evidence="1" id="KW-0175">Coiled coil</keyword>
<accession>A0ABP0KHX3</accession>
<feature type="coiled-coil region" evidence="1">
    <location>
        <begin position="99"/>
        <end position="199"/>
    </location>
</feature>
<evidence type="ECO:0000256" key="2">
    <source>
        <dbReference type="SAM" id="MobiDB-lite"/>
    </source>
</evidence>
<reference evidence="3 4" key="1">
    <citation type="submission" date="2024-02" db="EMBL/GenBank/DDBJ databases">
        <authorList>
            <person name="Chen Y."/>
            <person name="Shah S."/>
            <person name="Dougan E. K."/>
            <person name="Thang M."/>
            <person name="Chan C."/>
        </authorList>
    </citation>
    <scope>NUCLEOTIDE SEQUENCE [LARGE SCALE GENOMIC DNA]</scope>
</reference>
<evidence type="ECO:0000313" key="3">
    <source>
        <dbReference type="EMBL" id="CAK9025642.1"/>
    </source>
</evidence>
<comment type="caution">
    <text evidence="3">The sequence shown here is derived from an EMBL/GenBank/DDBJ whole genome shotgun (WGS) entry which is preliminary data.</text>
</comment>
<organism evidence="3 4">
    <name type="scientific">Durusdinium trenchii</name>
    <dbReference type="NCBI Taxonomy" id="1381693"/>
    <lineage>
        <taxon>Eukaryota</taxon>
        <taxon>Sar</taxon>
        <taxon>Alveolata</taxon>
        <taxon>Dinophyceae</taxon>
        <taxon>Suessiales</taxon>
        <taxon>Symbiodiniaceae</taxon>
        <taxon>Durusdinium</taxon>
    </lineage>
</organism>